<accession>A0A1I8FEG8</accession>
<feature type="compositionally biased region" description="Low complexity" evidence="2">
    <location>
        <begin position="15"/>
        <end position="24"/>
    </location>
</feature>
<dbReference type="Proteomes" id="UP000095280">
    <property type="component" value="Unplaced"/>
</dbReference>
<keyword evidence="1" id="KW-0479">Metal-binding</keyword>
<dbReference type="AlphaFoldDB" id="A0A1I8FEG8"/>
<sequence>AANARRGGRRGGQISGRSAASGSGVEESTVVAFRRRRLTSSSSRQESTAGPSAGGSRRRCLAVPLEHRAMPRMSALAGGAVDLSLSAVAVVSQQRSRQQQHHTRPAAHDILTAFAKSTGVGLLIAYACGKMFTGAPLAATGWPITWRIETRIDQTAPHACPHLWALCSCTLTDTAELSVSGQPQPSPAKPPRSNCWASRPDYSVCSSLARIQLGQLGMEHVTANHGSDGSRAVSPPETSGDSGSSDAKQQQEAGEASAGEGYAYWLRPLCNEDLYGPASRAATAPLQQQQQQILYACTLCSQSFDQLMSGQLHLQRNHPNEWRSVYAGSNRVLAQFCQLKLQDRVAQQDSHLVGSHQSEKSLPEGPVPWSSLRVCQSTTAWQQVCPRGGHVRRPDSSCTSTNTAPLYNSKPMSAFIVETTAAAVAAGGDTLYECGGCKARYKRPNGCWRLTSRLAVHHSALPVPSGSSPRRRGRMLPTCQSSVLTRLTVGLSIIAPNMAMTNSSGIRPWLSPRLLRCLARRFLSVSLLLIFLALLARYCVAAASVFLTNALAAAVVWASVPTSSLVRESLNAVDVLALVGKGS</sequence>
<dbReference type="PROSITE" id="PS00028">
    <property type="entry name" value="ZINC_FINGER_C2H2_1"/>
    <property type="match status" value="1"/>
</dbReference>
<evidence type="ECO:0000313" key="5">
    <source>
        <dbReference type="Proteomes" id="UP000095280"/>
    </source>
</evidence>
<keyword evidence="1" id="KW-0863">Zinc-finger</keyword>
<evidence type="ECO:0000256" key="3">
    <source>
        <dbReference type="SAM" id="Phobius"/>
    </source>
</evidence>
<organism evidence="5 6">
    <name type="scientific">Macrostomum lignano</name>
    <dbReference type="NCBI Taxonomy" id="282301"/>
    <lineage>
        <taxon>Eukaryota</taxon>
        <taxon>Metazoa</taxon>
        <taxon>Spiralia</taxon>
        <taxon>Lophotrochozoa</taxon>
        <taxon>Platyhelminthes</taxon>
        <taxon>Rhabditophora</taxon>
        <taxon>Macrostomorpha</taxon>
        <taxon>Macrostomida</taxon>
        <taxon>Macrostomidae</taxon>
        <taxon>Macrostomum</taxon>
    </lineage>
</organism>
<proteinExistence type="predicted"/>
<dbReference type="InterPro" id="IPR013087">
    <property type="entry name" value="Znf_C2H2_type"/>
</dbReference>
<feature type="region of interest" description="Disordered" evidence="2">
    <location>
        <begin position="1"/>
        <end position="59"/>
    </location>
</feature>
<keyword evidence="3" id="KW-0812">Transmembrane</keyword>
<feature type="compositionally biased region" description="Polar residues" evidence="2">
    <location>
        <begin position="236"/>
        <end position="248"/>
    </location>
</feature>
<evidence type="ECO:0000256" key="2">
    <source>
        <dbReference type="SAM" id="MobiDB-lite"/>
    </source>
</evidence>
<keyword evidence="5" id="KW-1185">Reference proteome</keyword>
<name>A0A1I8FEG8_9PLAT</name>
<evidence type="ECO:0000259" key="4">
    <source>
        <dbReference type="PROSITE" id="PS50157"/>
    </source>
</evidence>
<dbReference type="PROSITE" id="PS50157">
    <property type="entry name" value="ZINC_FINGER_C2H2_2"/>
    <property type="match status" value="1"/>
</dbReference>
<keyword evidence="3" id="KW-1133">Transmembrane helix</keyword>
<feature type="transmembrane region" description="Helical" evidence="3">
    <location>
        <begin position="522"/>
        <end position="547"/>
    </location>
</feature>
<keyword evidence="1" id="KW-0862">Zinc</keyword>
<keyword evidence="3" id="KW-0472">Membrane</keyword>
<dbReference type="GO" id="GO:0008270">
    <property type="term" value="F:zinc ion binding"/>
    <property type="evidence" value="ECO:0007669"/>
    <property type="project" value="UniProtKB-KW"/>
</dbReference>
<dbReference type="WBParaSite" id="maker-unitig_29975-snap-gene-0.2-mRNA-1">
    <property type="protein sequence ID" value="maker-unitig_29975-snap-gene-0.2-mRNA-1"/>
    <property type="gene ID" value="maker-unitig_29975-snap-gene-0.2"/>
</dbReference>
<protein>
    <submittedName>
        <fullName evidence="6">C2H2-type domain-containing protein</fullName>
    </submittedName>
</protein>
<evidence type="ECO:0000256" key="1">
    <source>
        <dbReference type="PROSITE-ProRule" id="PRU00042"/>
    </source>
</evidence>
<reference evidence="6" key="1">
    <citation type="submission" date="2016-11" db="UniProtKB">
        <authorList>
            <consortium name="WormBaseParasite"/>
        </authorList>
    </citation>
    <scope>IDENTIFICATION</scope>
</reference>
<feature type="region of interest" description="Disordered" evidence="2">
    <location>
        <begin position="221"/>
        <end position="254"/>
    </location>
</feature>
<feature type="domain" description="C2H2-type" evidence="4">
    <location>
        <begin position="295"/>
        <end position="323"/>
    </location>
</feature>
<evidence type="ECO:0000313" key="6">
    <source>
        <dbReference type="WBParaSite" id="maker-unitig_29975-snap-gene-0.2-mRNA-1"/>
    </source>
</evidence>